<name>A0ABP0H0H9_CLALP</name>
<evidence type="ECO:0000256" key="1">
    <source>
        <dbReference type="SAM" id="Phobius"/>
    </source>
</evidence>
<feature type="transmembrane region" description="Helical" evidence="1">
    <location>
        <begin position="64"/>
        <end position="85"/>
    </location>
</feature>
<keyword evidence="3" id="KW-1185">Reference proteome</keyword>
<protein>
    <submittedName>
        <fullName evidence="2">Uncharacterized protein</fullName>
    </submittedName>
</protein>
<evidence type="ECO:0000313" key="3">
    <source>
        <dbReference type="Proteomes" id="UP001642483"/>
    </source>
</evidence>
<sequence length="101" mass="11312">MLSDNFNHWDDTFSCHETELALPTCLSKSLILIGSCNLARSATSSMVIIEDVLLQASLVLKQNRALICMHLANVLMGTNVLFITTKKKRIFLSTRIVFVKN</sequence>
<dbReference type="Proteomes" id="UP001642483">
    <property type="component" value="Unassembled WGS sequence"/>
</dbReference>
<accession>A0ABP0H0H9</accession>
<evidence type="ECO:0000313" key="2">
    <source>
        <dbReference type="EMBL" id="CAK8696751.1"/>
    </source>
</evidence>
<proteinExistence type="predicted"/>
<reference evidence="2 3" key="1">
    <citation type="submission" date="2024-02" db="EMBL/GenBank/DDBJ databases">
        <authorList>
            <person name="Daric V."/>
            <person name="Darras S."/>
        </authorList>
    </citation>
    <scope>NUCLEOTIDE SEQUENCE [LARGE SCALE GENOMIC DNA]</scope>
</reference>
<gene>
    <name evidence="2" type="ORF">CVLEPA_LOCUS30076</name>
</gene>
<organism evidence="2 3">
    <name type="scientific">Clavelina lepadiformis</name>
    <name type="common">Light-bulb sea squirt</name>
    <name type="synonym">Ascidia lepadiformis</name>
    <dbReference type="NCBI Taxonomy" id="159417"/>
    <lineage>
        <taxon>Eukaryota</taxon>
        <taxon>Metazoa</taxon>
        <taxon>Chordata</taxon>
        <taxon>Tunicata</taxon>
        <taxon>Ascidiacea</taxon>
        <taxon>Aplousobranchia</taxon>
        <taxon>Clavelinidae</taxon>
        <taxon>Clavelina</taxon>
    </lineage>
</organism>
<dbReference type="EMBL" id="CAWYQH010000163">
    <property type="protein sequence ID" value="CAK8696751.1"/>
    <property type="molecule type" value="Genomic_DNA"/>
</dbReference>
<keyword evidence="1" id="KW-0472">Membrane</keyword>
<keyword evidence="1" id="KW-0812">Transmembrane</keyword>
<comment type="caution">
    <text evidence="2">The sequence shown here is derived from an EMBL/GenBank/DDBJ whole genome shotgun (WGS) entry which is preliminary data.</text>
</comment>
<keyword evidence="1" id="KW-1133">Transmembrane helix</keyword>